<organism evidence="1">
    <name type="scientific">marine sediment metagenome</name>
    <dbReference type="NCBI Taxonomy" id="412755"/>
    <lineage>
        <taxon>unclassified sequences</taxon>
        <taxon>metagenomes</taxon>
        <taxon>ecological metagenomes</taxon>
    </lineage>
</organism>
<accession>X0XRC9</accession>
<gene>
    <name evidence="1" type="ORF">S01H1_63895</name>
</gene>
<reference evidence="1" key="1">
    <citation type="journal article" date="2014" name="Front. Microbiol.">
        <title>High frequency of phylogenetically diverse reductive dehalogenase-homologous genes in deep subseafloor sedimentary metagenomes.</title>
        <authorList>
            <person name="Kawai M."/>
            <person name="Futagami T."/>
            <person name="Toyoda A."/>
            <person name="Takaki Y."/>
            <person name="Nishi S."/>
            <person name="Hori S."/>
            <person name="Arai W."/>
            <person name="Tsubouchi T."/>
            <person name="Morono Y."/>
            <person name="Uchiyama I."/>
            <person name="Ito T."/>
            <person name="Fujiyama A."/>
            <person name="Inagaki F."/>
            <person name="Takami H."/>
        </authorList>
    </citation>
    <scope>NUCLEOTIDE SEQUENCE</scope>
    <source>
        <strain evidence="1">Expedition CK06-06</strain>
    </source>
</reference>
<protein>
    <submittedName>
        <fullName evidence="1">Uncharacterized protein</fullName>
    </submittedName>
</protein>
<proteinExistence type="predicted"/>
<comment type="caution">
    <text evidence="1">The sequence shown here is derived from an EMBL/GenBank/DDBJ whole genome shotgun (WGS) entry which is preliminary data.</text>
</comment>
<dbReference type="EMBL" id="BARS01042078">
    <property type="protein sequence ID" value="GAG39203.1"/>
    <property type="molecule type" value="Genomic_DNA"/>
</dbReference>
<evidence type="ECO:0000313" key="1">
    <source>
        <dbReference type="EMBL" id="GAG39203.1"/>
    </source>
</evidence>
<dbReference type="AlphaFoldDB" id="X0XRC9"/>
<feature type="non-terminal residue" evidence="1">
    <location>
        <position position="65"/>
    </location>
</feature>
<sequence>MSNEDVANWWDDVARHLDIFSGAVQGLSWDELWQEARIQVIRLLLRGHSLMFSRIKHLFALLESI</sequence>
<name>X0XRC9_9ZZZZ</name>